<protein>
    <submittedName>
        <fullName evidence="4">ComEA protein</fullName>
    </submittedName>
</protein>
<feature type="transmembrane region" description="Helical" evidence="2">
    <location>
        <begin position="114"/>
        <end position="134"/>
    </location>
</feature>
<feature type="compositionally biased region" description="Basic and acidic residues" evidence="1">
    <location>
        <begin position="81"/>
        <end position="96"/>
    </location>
</feature>
<feature type="domain" description="Helix-hairpin-helix DNA-binding motif class 1" evidence="3">
    <location>
        <begin position="257"/>
        <end position="276"/>
    </location>
</feature>
<feature type="compositionally biased region" description="Basic and acidic residues" evidence="1">
    <location>
        <begin position="41"/>
        <end position="56"/>
    </location>
</feature>
<evidence type="ECO:0000256" key="2">
    <source>
        <dbReference type="SAM" id="Phobius"/>
    </source>
</evidence>
<keyword evidence="5" id="KW-1185">Reference proteome</keyword>
<keyword evidence="2" id="KW-0472">Membrane</keyword>
<dbReference type="InterPro" id="IPR004509">
    <property type="entry name" value="Competence_ComEA_HhH"/>
</dbReference>
<keyword evidence="2" id="KW-0812">Transmembrane</keyword>
<dbReference type="InterPro" id="IPR010994">
    <property type="entry name" value="RuvA_2-like"/>
</dbReference>
<feature type="region of interest" description="Disordered" evidence="1">
    <location>
        <begin position="41"/>
        <end position="96"/>
    </location>
</feature>
<feature type="region of interest" description="Disordered" evidence="1">
    <location>
        <begin position="151"/>
        <end position="214"/>
    </location>
</feature>
<proteinExistence type="predicted"/>
<evidence type="ECO:0000256" key="1">
    <source>
        <dbReference type="SAM" id="MobiDB-lite"/>
    </source>
</evidence>
<dbReference type="InterPro" id="IPR003583">
    <property type="entry name" value="Hlx-hairpin-Hlx_DNA-bd_motif"/>
</dbReference>
<name>E6JZT2_PARDN</name>
<dbReference type="InterPro" id="IPR051675">
    <property type="entry name" value="Endo/Exo/Phosphatase_dom_1"/>
</dbReference>
<gene>
    <name evidence="4" type="ORF">HMPREF0620_1091</name>
</gene>
<dbReference type="GO" id="GO:0006281">
    <property type="term" value="P:DNA repair"/>
    <property type="evidence" value="ECO:0007669"/>
    <property type="project" value="InterPro"/>
</dbReference>
<evidence type="ECO:0000313" key="4">
    <source>
        <dbReference type="EMBL" id="EFT84086.1"/>
    </source>
</evidence>
<dbReference type="HOGENOM" id="CLU_996955_0_0_11"/>
<evidence type="ECO:0000313" key="5">
    <source>
        <dbReference type="Proteomes" id="UP000004946"/>
    </source>
</evidence>
<dbReference type="NCBIfam" id="TIGR00426">
    <property type="entry name" value="competence protein ComEA helix-hairpin-helix repeat region"/>
    <property type="match status" value="1"/>
</dbReference>
<dbReference type="PANTHER" id="PTHR21180:SF32">
    <property type="entry name" value="ENDONUCLEASE_EXONUCLEASE_PHOSPHATASE FAMILY DOMAIN-CONTAINING PROTEIN 1"/>
    <property type="match status" value="1"/>
</dbReference>
<feature type="compositionally biased region" description="Low complexity" evidence="1">
    <location>
        <begin position="167"/>
        <end position="180"/>
    </location>
</feature>
<comment type="caution">
    <text evidence="4">The sequence shown here is derived from an EMBL/GenBank/DDBJ whole genome shotgun (WGS) entry which is preliminary data.</text>
</comment>
<keyword evidence="2" id="KW-1133">Transmembrane helix</keyword>
<feature type="domain" description="Helix-hairpin-helix DNA-binding motif class 1" evidence="3">
    <location>
        <begin position="227"/>
        <end position="246"/>
    </location>
</feature>
<dbReference type="Gene3D" id="1.10.150.320">
    <property type="entry name" value="Photosystem II 12 kDa extrinsic protein"/>
    <property type="match status" value="1"/>
</dbReference>
<dbReference type="GO" id="GO:0003677">
    <property type="term" value="F:DNA binding"/>
    <property type="evidence" value="ECO:0007669"/>
    <property type="project" value="InterPro"/>
</dbReference>
<feature type="compositionally biased region" description="Polar residues" evidence="1">
    <location>
        <begin position="188"/>
        <end position="197"/>
    </location>
</feature>
<dbReference type="EMBL" id="AEON01000001">
    <property type="protein sequence ID" value="EFT84086.1"/>
    <property type="molecule type" value="Genomic_DNA"/>
</dbReference>
<feature type="compositionally biased region" description="Low complexity" evidence="1">
    <location>
        <begin position="198"/>
        <end position="214"/>
    </location>
</feature>
<dbReference type="AlphaFoldDB" id="E6JZT2"/>
<dbReference type="PANTHER" id="PTHR21180">
    <property type="entry name" value="ENDONUCLEASE/EXONUCLEASE/PHOSPHATASE FAMILY DOMAIN-CONTAINING PROTEIN 1"/>
    <property type="match status" value="1"/>
</dbReference>
<dbReference type="Proteomes" id="UP000004946">
    <property type="component" value="Chromosome"/>
</dbReference>
<dbReference type="SMART" id="SM00278">
    <property type="entry name" value="HhH1"/>
    <property type="match status" value="2"/>
</dbReference>
<accession>E6JZT2</accession>
<dbReference type="Pfam" id="PF12836">
    <property type="entry name" value="HHH_3"/>
    <property type="match status" value="1"/>
</dbReference>
<dbReference type="eggNOG" id="COG1555">
    <property type="taxonomic scope" value="Bacteria"/>
</dbReference>
<dbReference type="SUPFAM" id="SSF47781">
    <property type="entry name" value="RuvA domain 2-like"/>
    <property type="match status" value="1"/>
</dbReference>
<reference evidence="4 5" key="1">
    <citation type="submission" date="2010-12" db="EMBL/GenBank/DDBJ databases">
        <authorList>
            <person name="Muzny D."/>
            <person name="Qin X."/>
            <person name="Buhay C."/>
            <person name="Dugan-Rocha S."/>
            <person name="Ding Y."/>
            <person name="Chen G."/>
            <person name="Hawes A."/>
            <person name="Holder M."/>
            <person name="Jhangiani S."/>
            <person name="Johnson A."/>
            <person name="Khan Z."/>
            <person name="Li Z."/>
            <person name="Liu W."/>
            <person name="Liu X."/>
            <person name="Perez L."/>
            <person name="Shen H."/>
            <person name="Wang Q."/>
            <person name="Watt J."/>
            <person name="Xi L."/>
            <person name="Xin Y."/>
            <person name="Zhou J."/>
            <person name="Deng J."/>
            <person name="Jiang H."/>
            <person name="Liu Y."/>
            <person name="Qu J."/>
            <person name="Song X.-Z."/>
            <person name="Zhang L."/>
            <person name="Villasana D."/>
            <person name="Johnson A."/>
            <person name="Liu J."/>
            <person name="Liyanage D."/>
            <person name="Lorensuhewa L."/>
            <person name="Robinson T."/>
            <person name="Song A."/>
            <person name="Song B.-B."/>
            <person name="Dinh H."/>
            <person name="Thornton R."/>
            <person name="Coyle M."/>
            <person name="Francisco L."/>
            <person name="Jackson L."/>
            <person name="Javaid M."/>
            <person name="Korchina V."/>
            <person name="Kovar C."/>
            <person name="Mata R."/>
            <person name="Mathew T."/>
            <person name="Ngo R."/>
            <person name="Nguyen L."/>
            <person name="Nguyen N."/>
            <person name="Okwuonu G."/>
            <person name="Ongeri F."/>
            <person name="Pham C."/>
            <person name="Simmons D."/>
            <person name="Wilczek-Boney K."/>
            <person name="Hale W."/>
            <person name="Jakkamsetti A."/>
            <person name="Pham P."/>
            <person name="Ruth R."/>
            <person name="San Lucas F."/>
            <person name="Warren J."/>
            <person name="Zhang J."/>
            <person name="Zhao Z."/>
            <person name="Zhou C."/>
            <person name="Zhu D."/>
            <person name="Lee S."/>
            <person name="Bess C."/>
            <person name="Blankenburg K."/>
            <person name="Forbes L."/>
            <person name="Fu Q."/>
            <person name="Gubbala S."/>
            <person name="Hirani K."/>
            <person name="Jayaseelan J.C."/>
            <person name="Lara F."/>
            <person name="Munidasa M."/>
            <person name="Palculict T."/>
            <person name="Patil S."/>
            <person name="Pu L.-L."/>
            <person name="Saada N."/>
            <person name="Tang L."/>
            <person name="Weissenberger G."/>
            <person name="Zhu Y."/>
            <person name="Hemphill L."/>
            <person name="Shang Y."/>
            <person name="Youmans B."/>
            <person name="Ayvaz T."/>
            <person name="Ross M."/>
            <person name="Santibanez J."/>
            <person name="Aqrawi P."/>
            <person name="Gross S."/>
            <person name="Joshi V."/>
            <person name="Fowler G."/>
            <person name="Nazareth L."/>
            <person name="Reid J."/>
            <person name="Worley K."/>
            <person name="Petrosino J."/>
            <person name="Highlander S."/>
            <person name="Gibbs R."/>
        </authorList>
    </citation>
    <scope>NUCLEOTIDE SEQUENCE [LARGE SCALE GENOMIC DNA]</scope>
    <source>
        <strain evidence="4 5">DSM 10105</strain>
    </source>
</reference>
<organism evidence="4 5">
    <name type="scientific">Parascardovia denticolens DSM 10105 = JCM 12538</name>
    <dbReference type="NCBI Taxonomy" id="864564"/>
    <lineage>
        <taxon>Bacteria</taxon>
        <taxon>Bacillati</taxon>
        <taxon>Actinomycetota</taxon>
        <taxon>Actinomycetes</taxon>
        <taxon>Bifidobacteriales</taxon>
        <taxon>Bifidobacteriaceae</taxon>
        <taxon>Parascardovia</taxon>
    </lineage>
</organism>
<sequence>MERVIHIRPHWPIIVAQEWNLCHDFFMDFRLERLGLREDYGEGGDADRASRSERTDPSPALALEQGPPPPPGRLSSYQAEQDARSNGRAADQAHARGDHRAFSSRRFFMTPSQAICIILILVTGLAASLTLLIIQSSSIRSLQIAVGIAASQKGVGRTGEEGNWTIPESSSSSPSGRSVRPSPPKGSTQPGRVSSQNGPLAEAEPKAGAPAPAPATAKININTATSEQLQTIKGIGPSTAKRIIDYRTMKGPFHSVDDLLNVSGIGVKTLAKIRAYITV</sequence>
<evidence type="ECO:0000259" key="3">
    <source>
        <dbReference type="SMART" id="SM00278"/>
    </source>
</evidence>